<comment type="subcellular location">
    <subcellularLocation>
        <location evidence="1">Membrane</location>
        <topology evidence="1">Single-pass type I membrane protein</topology>
    </subcellularLocation>
</comment>
<keyword evidence="9" id="KW-0675">Receptor</keyword>
<comment type="similarity">
    <text evidence="2">Belongs to the integrin alpha chain family.</text>
</comment>
<evidence type="ECO:0000256" key="9">
    <source>
        <dbReference type="ARBA" id="ARBA00023170"/>
    </source>
</evidence>
<evidence type="ECO:0000256" key="10">
    <source>
        <dbReference type="ARBA" id="ARBA00023180"/>
    </source>
</evidence>
<keyword evidence="7 12" id="KW-0472">Membrane</keyword>
<dbReference type="OrthoDB" id="5317514at2759"/>
<reference evidence="14" key="1">
    <citation type="thesis" date="2020" institute="ProQuest LLC" country="789 East Eisenhower Parkway, Ann Arbor, MI, USA">
        <title>Comparative Genomics and Chromosome Evolution.</title>
        <authorList>
            <person name="Mudd A.B."/>
        </authorList>
    </citation>
    <scope>NUCLEOTIDE SEQUENCE</scope>
    <source>
        <strain evidence="14">Female2</strain>
        <tissue evidence="14">Blood</tissue>
    </source>
</reference>
<dbReference type="GO" id="GO:0009897">
    <property type="term" value="C:external side of plasma membrane"/>
    <property type="evidence" value="ECO:0007669"/>
    <property type="project" value="TreeGrafter"/>
</dbReference>
<dbReference type="InterPro" id="IPR048286">
    <property type="entry name" value="Integrin_alpha_Ig-like_3"/>
</dbReference>
<dbReference type="EMBL" id="JAACNH010000009">
    <property type="protein sequence ID" value="KAG8432808.1"/>
    <property type="molecule type" value="Genomic_DNA"/>
</dbReference>
<dbReference type="SUPFAM" id="SSF69179">
    <property type="entry name" value="Integrin domains"/>
    <property type="match status" value="1"/>
</dbReference>
<evidence type="ECO:0000256" key="12">
    <source>
        <dbReference type="SAM" id="Phobius"/>
    </source>
</evidence>
<dbReference type="Pfam" id="PF20806">
    <property type="entry name" value="Integrin_A_Ig_3"/>
    <property type="match status" value="1"/>
</dbReference>
<evidence type="ECO:0000256" key="8">
    <source>
        <dbReference type="ARBA" id="ARBA00023157"/>
    </source>
</evidence>
<dbReference type="PANTHER" id="PTHR23220">
    <property type="entry name" value="INTEGRIN ALPHA"/>
    <property type="match status" value="1"/>
</dbReference>
<dbReference type="AlphaFoldDB" id="A0A8T2IPL0"/>
<evidence type="ECO:0000256" key="2">
    <source>
        <dbReference type="ARBA" id="ARBA00008054"/>
    </source>
</evidence>
<evidence type="ECO:0000256" key="7">
    <source>
        <dbReference type="ARBA" id="ARBA00023136"/>
    </source>
</evidence>
<feature type="region of interest" description="Disordered" evidence="11">
    <location>
        <begin position="131"/>
        <end position="152"/>
    </location>
</feature>
<evidence type="ECO:0000256" key="5">
    <source>
        <dbReference type="ARBA" id="ARBA00022989"/>
    </source>
</evidence>
<keyword evidence="5 12" id="KW-1133">Transmembrane helix</keyword>
<protein>
    <recommendedName>
        <fullName evidence="13">Integrin alpha third immunoglobulin-like domain-containing protein</fullName>
    </recommendedName>
</protein>
<evidence type="ECO:0000256" key="11">
    <source>
        <dbReference type="SAM" id="MobiDB-lite"/>
    </source>
</evidence>
<dbReference type="GO" id="GO:0033627">
    <property type="term" value="P:cell adhesion mediated by integrin"/>
    <property type="evidence" value="ECO:0007669"/>
    <property type="project" value="TreeGrafter"/>
</dbReference>
<dbReference type="GO" id="GO:0001525">
    <property type="term" value="P:angiogenesis"/>
    <property type="evidence" value="ECO:0007669"/>
    <property type="project" value="TreeGrafter"/>
</dbReference>
<feature type="compositionally biased region" description="Polar residues" evidence="11">
    <location>
        <begin position="138"/>
        <end position="152"/>
    </location>
</feature>
<evidence type="ECO:0000313" key="15">
    <source>
        <dbReference type="Proteomes" id="UP000812440"/>
    </source>
</evidence>
<proteinExistence type="inferred from homology"/>
<dbReference type="Proteomes" id="UP000812440">
    <property type="component" value="Chromosome 9"/>
</dbReference>
<dbReference type="InterPro" id="IPR032695">
    <property type="entry name" value="Integrin_dom_sf"/>
</dbReference>
<evidence type="ECO:0000256" key="6">
    <source>
        <dbReference type="ARBA" id="ARBA00023037"/>
    </source>
</evidence>
<dbReference type="PROSITE" id="PS00242">
    <property type="entry name" value="INTEGRIN_ALPHA"/>
    <property type="match status" value="1"/>
</dbReference>
<feature type="domain" description="Integrin alpha third immunoglobulin-like" evidence="13">
    <location>
        <begin position="2"/>
        <end position="85"/>
    </location>
</feature>
<dbReference type="GO" id="GO:0007229">
    <property type="term" value="P:integrin-mediated signaling pathway"/>
    <property type="evidence" value="ECO:0007669"/>
    <property type="project" value="UniProtKB-KW"/>
</dbReference>
<keyword evidence="3 12" id="KW-0812">Transmembrane</keyword>
<keyword evidence="6" id="KW-0401">Integrin</keyword>
<dbReference type="FunFam" id="1.20.5.930:FF:000001">
    <property type="entry name" value="Integrin subunit alpha V"/>
    <property type="match status" value="1"/>
</dbReference>
<dbReference type="PANTHER" id="PTHR23220:SF4">
    <property type="entry name" value="INTEGRIN ALPHA-V"/>
    <property type="match status" value="1"/>
</dbReference>
<evidence type="ECO:0000259" key="13">
    <source>
        <dbReference type="Pfam" id="PF20806"/>
    </source>
</evidence>
<keyword evidence="15" id="KW-1185">Reference proteome</keyword>
<name>A0A8T2IPL0_9PIPI</name>
<evidence type="ECO:0000256" key="1">
    <source>
        <dbReference type="ARBA" id="ARBA00004479"/>
    </source>
</evidence>
<organism evidence="14 15">
    <name type="scientific">Hymenochirus boettgeri</name>
    <name type="common">Congo dwarf clawed frog</name>
    <dbReference type="NCBI Taxonomy" id="247094"/>
    <lineage>
        <taxon>Eukaryota</taxon>
        <taxon>Metazoa</taxon>
        <taxon>Chordata</taxon>
        <taxon>Craniata</taxon>
        <taxon>Vertebrata</taxon>
        <taxon>Euteleostomi</taxon>
        <taxon>Amphibia</taxon>
        <taxon>Batrachia</taxon>
        <taxon>Anura</taxon>
        <taxon>Pipoidea</taxon>
        <taxon>Pipidae</taxon>
        <taxon>Pipinae</taxon>
        <taxon>Hymenochirus</taxon>
    </lineage>
</organism>
<dbReference type="GO" id="GO:0007160">
    <property type="term" value="P:cell-matrix adhesion"/>
    <property type="evidence" value="ECO:0007669"/>
    <property type="project" value="TreeGrafter"/>
</dbReference>
<keyword evidence="4" id="KW-0130">Cell adhesion</keyword>
<gene>
    <name evidence="14" type="ORF">GDO86_017161</name>
</gene>
<dbReference type="Pfam" id="PF00357">
    <property type="entry name" value="Integrin_alpha"/>
    <property type="match status" value="1"/>
</dbReference>
<dbReference type="Gene3D" id="1.20.5.930">
    <property type="entry name" value="Bicelle-embedded integrin alpha(iib) transmembrane segment"/>
    <property type="match status" value="1"/>
</dbReference>
<evidence type="ECO:0000256" key="4">
    <source>
        <dbReference type="ARBA" id="ARBA00022889"/>
    </source>
</evidence>
<comment type="caution">
    <text evidence="14">The sequence shown here is derived from an EMBL/GenBank/DDBJ whole genome shotgun (WGS) entry which is preliminary data.</text>
</comment>
<dbReference type="Gene3D" id="2.60.40.1530">
    <property type="entry name" value="ntegrin, alpha v. Chain A, domain 4"/>
    <property type="match status" value="1"/>
</dbReference>
<keyword evidence="8" id="KW-1015">Disulfide bond</keyword>
<dbReference type="GO" id="GO:0005178">
    <property type="term" value="F:integrin binding"/>
    <property type="evidence" value="ECO:0007669"/>
    <property type="project" value="TreeGrafter"/>
</dbReference>
<dbReference type="InterPro" id="IPR018184">
    <property type="entry name" value="Integrin_alpha_C_CS"/>
</dbReference>
<evidence type="ECO:0000256" key="3">
    <source>
        <dbReference type="ARBA" id="ARBA00022692"/>
    </source>
</evidence>
<feature type="transmembrane region" description="Helical" evidence="12">
    <location>
        <begin position="94"/>
        <end position="118"/>
    </location>
</feature>
<dbReference type="GO" id="GO:0008305">
    <property type="term" value="C:integrin complex"/>
    <property type="evidence" value="ECO:0007669"/>
    <property type="project" value="TreeGrafter"/>
</dbReference>
<evidence type="ECO:0000313" key="14">
    <source>
        <dbReference type="EMBL" id="KAG8432808.1"/>
    </source>
</evidence>
<dbReference type="GO" id="GO:0098609">
    <property type="term" value="P:cell-cell adhesion"/>
    <property type="evidence" value="ECO:0007669"/>
    <property type="project" value="TreeGrafter"/>
</dbReference>
<accession>A0A8T2IPL0</accession>
<sequence>MQTLGCGTADCLNIVCHIGRLDKGKSAILYVRSRLWTLTFLNNQNLNHSYSLKSSASFSVLEFPYKNIPITDIQNSTVVTTNILWVNQAVNLPVPIWVIILAIISGLLLLSLMVFIMYKMGFFKRVRPPQEETEREQLQPQENGEGTSETIS</sequence>
<keyword evidence="10" id="KW-0325">Glycoprotein</keyword>